<evidence type="ECO:0000313" key="2">
    <source>
        <dbReference type="WBParaSite" id="RSKR_0000996900.1"/>
    </source>
</evidence>
<dbReference type="WBParaSite" id="RSKR_0000996900.1">
    <property type="protein sequence ID" value="RSKR_0000996900.1"/>
    <property type="gene ID" value="RSKR_0000996900"/>
</dbReference>
<name>A0AC35UBR4_9BILA</name>
<evidence type="ECO:0000313" key="1">
    <source>
        <dbReference type="Proteomes" id="UP000095286"/>
    </source>
</evidence>
<sequence length="177" mass="20735">MGLYFEQQLTNDGESAEIKEKEDSKFKTGKRSKLSSGNQCIPCSKWFKTKYAFSHHRTNRLCKEPLDVAETFNSIKAKEGDEKGCWVYLMIDPRTVRRNWSKVGVKKAIRYVGETIYFGDRMTLHKSRFNHAVELRMLFDNKEDFLKEVVYDKSLGENGVIVLKKWRRILKVSLLMP</sequence>
<accession>A0AC35UBR4</accession>
<dbReference type="Proteomes" id="UP000095286">
    <property type="component" value="Unplaced"/>
</dbReference>
<protein>
    <submittedName>
        <fullName evidence="2">DUF659 domain-containing protein</fullName>
    </submittedName>
</protein>
<reference evidence="2" key="1">
    <citation type="submission" date="2016-11" db="UniProtKB">
        <authorList>
            <consortium name="WormBaseParasite"/>
        </authorList>
    </citation>
    <scope>IDENTIFICATION</scope>
    <source>
        <strain evidence="2">KR3021</strain>
    </source>
</reference>
<proteinExistence type="predicted"/>
<organism evidence="1 2">
    <name type="scientific">Rhabditophanes sp. KR3021</name>
    <dbReference type="NCBI Taxonomy" id="114890"/>
    <lineage>
        <taxon>Eukaryota</taxon>
        <taxon>Metazoa</taxon>
        <taxon>Ecdysozoa</taxon>
        <taxon>Nematoda</taxon>
        <taxon>Chromadorea</taxon>
        <taxon>Rhabditida</taxon>
        <taxon>Tylenchina</taxon>
        <taxon>Panagrolaimomorpha</taxon>
        <taxon>Strongyloidoidea</taxon>
        <taxon>Alloionematidae</taxon>
        <taxon>Rhabditophanes</taxon>
    </lineage>
</organism>